<dbReference type="PANTHER" id="PTHR43273">
    <property type="entry name" value="ANAEROBIC SULFATASE-MATURATING ENZYME HOMOLOG ASLB-RELATED"/>
    <property type="match status" value="1"/>
</dbReference>
<dbReference type="SFLD" id="SFLDG01384">
    <property type="entry name" value="thioether_bond_formation_requi"/>
    <property type="match status" value="1"/>
</dbReference>
<evidence type="ECO:0000256" key="6">
    <source>
        <dbReference type="ARBA" id="ARBA00023014"/>
    </source>
</evidence>
<evidence type="ECO:0000256" key="3">
    <source>
        <dbReference type="ARBA" id="ARBA00022691"/>
    </source>
</evidence>
<dbReference type="InterPro" id="IPR000385">
    <property type="entry name" value="MoaA_NifB_PqqE_Fe-S-bd_CS"/>
</dbReference>
<organism evidence="8 9">
    <name type="scientific">Anaeromicropila populeti</name>
    <dbReference type="NCBI Taxonomy" id="37658"/>
    <lineage>
        <taxon>Bacteria</taxon>
        <taxon>Bacillati</taxon>
        <taxon>Bacillota</taxon>
        <taxon>Clostridia</taxon>
        <taxon>Lachnospirales</taxon>
        <taxon>Lachnospiraceae</taxon>
        <taxon>Anaeromicropila</taxon>
    </lineage>
</organism>
<dbReference type="InterPro" id="IPR023867">
    <property type="entry name" value="Sulphatase_maturase_rSAM"/>
</dbReference>
<reference evidence="8 9" key="1">
    <citation type="submission" date="2016-10" db="EMBL/GenBank/DDBJ databases">
        <authorList>
            <person name="de Groot N.N."/>
        </authorList>
    </citation>
    <scope>NUCLEOTIDE SEQUENCE [LARGE SCALE GENOMIC DNA]</scope>
    <source>
        <strain evidence="8 9">743A</strain>
    </source>
</reference>
<dbReference type="Pfam" id="PF04055">
    <property type="entry name" value="Radical_SAM"/>
    <property type="match status" value="1"/>
</dbReference>
<dbReference type="EMBL" id="FOYZ01000002">
    <property type="protein sequence ID" value="SFR64707.1"/>
    <property type="molecule type" value="Genomic_DNA"/>
</dbReference>
<dbReference type="RefSeq" id="WP_092559328.1">
    <property type="nucleotide sequence ID" value="NZ_FOYZ01000002.1"/>
</dbReference>
<accession>A0A1I6ID59</accession>
<keyword evidence="4" id="KW-0479">Metal-binding</keyword>
<dbReference type="PANTHER" id="PTHR43273:SF8">
    <property type="entry name" value="RADICAL SAM DOMAIN PROTEIN"/>
    <property type="match status" value="1"/>
</dbReference>
<dbReference type="PROSITE" id="PS01305">
    <property type="entry name" value="MOAA_NIFB_PQQE"/>
    <property type="match status" value="1"/>
</dbReference>
<keyword evidence="3" id="KW-0949">S-adenosyl-L-methionine</keyword>
<dbReference type="SUPFAM" id="SSF102114">
    <property type="entry name" value="Radical SAM enzymes"/>
    <property type="match status" value="1"/>
</dbReference>
<feature type="domain" description="Radical SAM core" evidence="7">
    <location>
        <begin position="78"/>
        <end position="311"/>
    </location>
</feature>
<evidence type="ECO:0000313" key="8">
    <source>
        <dbReference type="EMBL" id="SFR64707.1"/>
    </source>
</evidence>
<dbReference type="Proteomes" id="UP000199659">
    <property type="component" value="Unassembled WGS sequence"/>
</dbReference>
<dbReference type="SFLD" id="SFLDG01067">
    <property type="entry name" value="SPASM/twitch_domain_containing"/>
    <property type="match status" value="1"/>
</dbReference>
<evidence type="ECO:0000256" key="1">
    <source>
        <dbReference type="ARBA" id="ARBA00001966"/>
    </source>
</evidence>
<evidence type="ECO:0000256" key="5">
    <source>
        <dbReference type="ARBA" id="ARBA00023004"/>
    </source>
</evidence>
<evidence type="ECO:0000259" key="7">
    <source>
        <dbReference type="PROSITE" id="PS51918"/>
    </source>
</evidence>
<dbReference type="PROSITE" id="PS51918">
    <property type="entry name" value="RADICAL_SAM"/>
    <property type="match status" value="1"/>
</dbReference>
<comment type="cofactor">
    <cofactor evidence="1">
        <name>[4Fe-4S] cluster</name>
        <dbReference type="ChEBI" id="CHEBI:49883"/>
    </cofactor>
</comment>
<name>A0A1I6ID59_9FIRM</name>
<gene>
    <name evidence="8" type="ORF">SAMN05661086_00721</name>
</gene>
<dbReference type="NCBIfam" id="TIGR04068">
    <property type="entry name" value="rSAM_ocin_clost"/>
    <property type="match status" value="1"/>
</dbReference>
<dbReference type="Gene3D" id="3.20.20.70">
    <property type="entry name" value="Aldolase class I"/>
    <property type="match status" value="1"/>
</dbReference>
<sequence length="468" mass="53529">MIVYKLLKTPDNYYVYDRNKNKILNISEADYLELSMLKKNEISESEVSCLKKFQKNGYLQENIVEEIQHPETKYINHFLNNRVRMLILQVTQSCNLRCEYCSFSGNYENRVHSNKFMTWETAKKAIDYLYEHSSEMDEVTVSFYGGEPLLCLDFIKKCVLYIKETYADRKTSFGMTTNGTLLSLEAAEFLFINNFSVTISLDGSKKDHDANRKFADGRGSFDIIMENIKRIAEHNKDFIDKVRFNTVLNTKSDYGTVRNYFLSEDIVCDASIGIGLVESINSKEDIVFADKFVNQRRYDFFLLLISLLKKANGVSLPGFVKELKSGFDLDYSSIEDNRYLSKSCHHSGPCIPGATRMFVNTDGGIYSCEKVSEYSEVMRIGEIETGIDVQKVSEAMNIGSISEKDCKNCWALNWCSMCALYVEKNGQFDAATKKANCAQAILGAEDKLLNLCVLKEFGYKFGKEELYV</sequence>
<dbReference type="InterPro" id="IPR024001">
    <property type="entry name" value="Cys-rich_pep_rSAM_mat_CcpM"/>
</dbReference>
<keyword evidence="6" id="KW-0411">Iron-sulfur</keyword>
<dbReference type="InterPro" id="IPR023885">
    <property type="entry name" value="4Fe4S-binding_SPASM_dom"/>
</dbReference>
<dbReference type="AlphaFoldDB" id="A0A1I6ID59"/>
<dbReference type="InterPro" id="IPR058240">
    <property type="entry name" value="rSAM_sf"/>
</dbReference>
<dbReference type="NCBIfam" id="TIGR04085">
    <property type="entry name" value="rSAM_more_4Fe4S"/>
    <property type="match status" value="1"/>
</dbReference>
<dbReference type="OrthoDB" id="9808591at2"/>
<dbReference type="SFLD" id="SFLDS00029">
    <property type="entry name" value="Radical_SAM"/>
    <property type="match status" value="1"/>
</dbReference>
<dbReference type="InterPro" id="IPR007197">
    <property type="entry name" value="rSAM"/>
</dbReference>
<dbReference type="GO" id="GO:0016491">
    <property type="term" value="F:oxidoreductase activity"/>
    <property type="evidence" value="ECO:0007669"/>
    <property type="project" value="InterPro"/>
</dbReference>
<dbReference type="SFLD" id="SFLDG01386">
    <property type="entry name" value="main_SPASM_domain-containing"/>
    <property type="match status" value="1"/>
</dbReference>
<proteinExistence type="predicted"/>
<dbReference type="CDD" id="cd01335">
    <property type="entry name" value="Radical_SAM"/>
    <property type="match status" value="1"/>
</dbReference>
<dbReference type="InterPro" id="IPR013785">
    <property type="entry name" value="Aldolase_TIM"/>
</dbReference>
<keyword evidence="2" id="KW-0004">4Fe-4S</keyword>
<keyword evidence="5" id="KW-0408">Iron</keyword>
<protein>
    <recommendedName>
        <fullName evidence="7">Radical SAM core domain-containing protein</fullName>
    </recommendedName>
</protein>
<dbReference type="GO" id="GO:0046872">
    <property type="term" value="F:metal ion binding"/>
    <property type="evidence" value="ECO:0007669"/>
    <property type="project" value="UniProtKB-KW"/>
</dbReference>
<evidence type="ECO:0000256" key="2">
    <source>
        <dbReference type="ARBA" id="ARBA00022485"/>
    </source>
</evidence>
<dbReference type="GO" id="GO:0051539">
    <property type="term" value="F:4 iron, 4 sulfur cluster binding"/>
    <property type="evidence" value="ECO:0007669"/>
    <property type="project" value="UniProtKB-KW"/>
</dbReference>
<evidence type="ECO:0000256" key="4">
    <source>
        <dbReference type="ARBA" id="ARBA00022723"/>
    </source>
</evidence>
<keyword evidence="9" id="KW-1185">Reference proteome</keyword>
<evidence type="ECO:0000313" key="9">
    <source>
        <dbReference type="Proteomes" id="UP000199659"/>
    </source>
</evidence>
<dbReference type="STRING" id="37658.SAMN05661086_00721"/>